<dbReference type="Proteomes" id="UP000217790">
    <property type="component" value="Unassembled WGS sequence"/>
</dbReference>
<reference evidence="2" key="1">
    <citation type="journal article" date="2017" name="Nat. Ecol. Evol.">
        <title>Genome expansion and lineage-specific genetic innovations in the forest pathogenic fungi Armillaria.</title>
        <authorList>
            <person name="Sipos G."/>
            <person name="Prasanna A.N."/>
            <person name="Walter M.C."/>
            <person name="O'Connor E."/>
            <person name="Balint B."/>
            <person name="Krizsan K."/>
            <person name="Kiss B."/>
            <person name="Hess J."/>
            <person name="Varga T."/>
            <person name="Slot J."/>
            <person name="Riley R."/>
            <person name="Boka B."/>
            <person name="Rigling D."/>
            <person name="Barry K."/>
            <person name="Lee J."/>
            <person name="Mihaltcheva S."/>
            <person name="LaButti K."/>
            <person name="Lipzen A."/>
            <person name="Waldron R."/>
            <person name="Moloney N.M."/>
            <person name="Sperisen C."/>
            <person name="Kredics L."/>
            <person name="Vagvoelgyi C."/>
            <person name="Patrignani A."/>
            <person name="Fitzpatrick D."/>
            <person name="Nagy I."/>
            <person name="Doyle S."/>
            <person name="Anderson J.B."/>
            <person name="Grigoriev I.V."/>
            <person name="Gueldener U."/>
            <person name="Muensterkoetter M."/>
            <person name="Nagy L.G."/>
        </authorList>
    </citation>
    <scope>NUCLEOTIDE SEQUENCE [LARGE SCALE GENOMIC DNA]</scope>
    <source>
        <strain evidence="2">Ar21-2</strain>
    </source>
</reference>
<accession>A0A2H3CYU2</accession>
<sequence>MPGNFSEPQEQVSRALCELQRKYEWRYDASHCEARRKKAVERMRAKRKAIKSLLPEEQDATHAKNKVVQVTYCKKHRAQLQHKAEMQRSINFMDLYADDIDAMPERLQQRGHLCHPEDYSLDSKRLIAENLKLSHTSAT</sequence>
<gene>
    <name evidence="1" type="ORF">ARMGADRAFT_1040088</name>
</gene>
<keyword evidence="2" id="KW-1185">Reference proteome</keyword>
<proteinExistence type="predicted"/>
<evidence type="ECO:0000313" key="2">
    <source>
        <dbReference type="Proteomes" id="UP000217790"/>
    </source>
</evidence>
<name>A0A2H3CYU2_ARMGA</name>
<dbReference type="AlphaFoldDB" id="A0A2H3CYU2"/>
<evidence type="ECO:0000313" key="1">
    <source>
        <dbReference type="EMBL" id="PBK80466.1"/>
    </source>
</evidence>
<organism evidence="1 2">
    <name type="scientific">Armillaria gallica</name>
    <name type="common">Bulbous honey fungus</name>
    <name type="synonym">Armillaria bulbosa</name>
    <dbReference type="NCBI Taxonomy" id="47427"/>
    <lineage>
        <taxon>Eukaryota</taxon>
        <taxon>Fungi</taxon>
        <taxon>Dikarya</taxon>
        <taxon>Basidiomycota</taxon>
        <taxon>Agaricomycotina</taxon>
        <taxon>Agaricomycetes</taxon>
        <taxon>Agaricomycetidae</taxon>
        <taxon>Agaricales</taxon>
        <taxon>Marasmiineae</taxon>
        <taxon>Physalacriaceae</taxon>
        <taxon>Armillaria</taxon>
    </lineage>
</organism>
<protein>
    <submittedName>
        <fullName evidence="1">Uncharacterized protein</fullName>
    </submittedName>
</protein>
<dbReference type="EMBL" id="KZ293745">
    <property type="protein sequence ID" value="PBK80466.1"/>
    <property type="molecule type" value="Genomic_DNA"/>
</dbReference>
<dbReference type="InParanoid" id="A0A2H3CYU2"/>